<dbReference type="InterPro" id="IPR029058">
    <property type="entry name" value="AB_hydrolase_fold"/>
</dbReference>
<dbReference type="GO" id="GO:0016787">
    <property type="term" value="F:hydrolase activity"/>
    <property type="evidence" value="ECO:0007669"/>
    <property type="project" value="UniProtKB-KW"/>
</dbReference>
<evidence type="ECO:0000259" key="1">
    <source>
        <dbReference type="Pfam" id="PF12697"/>
    </source>
</evidence>
<dbReference type="AlphaFoldDB" id="A0A2T7GA38"/>
<dbReference type="RefSeq" id="WP_108691258.1">
    <property type="nucleotide sequence ID" value="NZ_QCYH01000002.1"/>
</dbReference>
<dbReference type="PANTHER" id="PTHR43798">
    <property type="entry name" value="MONOACYLGLYCEROL LIPASE"/>
    <property type="match status" value="1"/>
</dbReference>
<dbReference type="Proteomes" id="UP000244446">
    <property type="component" value="Unassembled WGS sequence"/>
</dbReference>
<accession>A0A2T7GA38</accession>
<dbReference type="Gene3D" id="3.40.50.1820">
    <property type="entry name" value="alpha/beta hydrolase"/>
    <property type="match status" value="1"/>
</dbReference>
<dbReference type="EMBL" id="QCYH01000002">
    <property type="protein sequence ID" value="PVA11285.1"/>
    <property type="molecule type" value="Genomic_DNA"/>
</dbReference>
<organism evidence="2 3">
    <name type="scientific">Pelagivirga sediminicola</name>
    <dbReference type="NCBI Taxonomy" id="2170575"/>
    <lineage>
        <taxon>Bacteria</taxon>
        <taxon>Pseudomonadati</taxon>
        <taxon>Pseudomonadota</taxon>
        <taxon>Alphaproteobacteria</taxon>
        <taxon>Rhodobacterales</taxon>
        <taxon>Paracoccaceae</taxon>
        <taxon>Pelagivirga</taxon>
    </lineage>
</organism>
<protein>
    <submittedName>
        <fullName evidence="2">Alpha/beta hydrolase</fullName>
    </submittedName>
</protein>
<evidence type="ECO:0000313" key="3">
    <source>
        <dbReference type="Proteomes" id="UP000244446"/>
    </source>
</evidence>
<proteinExistence type="predicted"/>
<dbReference type="InterPro" id="IPR050266">
    <property type="entry name" value="AB_hydrolase_sf"/>
</dbReference>
<dbReference type="InterPro" id="IPR000073">
    <property type="entry name" value="AB_hydrolase_1"/>
</dbReference>
<name>A0A2T7GA38_9RHOB</name>
<dbReference type="Pfam" id="PF12697">
    <property type="entry name" value="Abhydrolase_6"/>
    <property type="match status" value="1"/>
</dbReference>
<evidence type="ECO:0000313" key="2">
    <source>
        <dbReference type="EMBL" id="PVA11285.1"/>
    </source>
</evidence>
<dbReference type="OrthoDB" id="5491135at2"/>
<keyword evidence="2" id="KW-0378">Hydrolase</keyword>
<feature type="domain" description="AB hydrolase-1" evidence="1">
    <location>
        <begin position="41"/>
        <end position="223"/>
    </location>
</feature>
<reference evidence="2 3" key="1">
    <citation type="submission" date="2018-04" db="EMBL/GenBank/DDBJ databases">
        <title>Pelagivirga bohaiensis gen. nov., sp. nov., a bacterium isolated from the Bohai Sea.</title>
        <authorList>
            <person name="Ji X."/>
        </authorList>
    </citation>
    <scope>NUCLEOTIDE SEQUENCE [LARGE SCALE GENOMIC DNA]</scope>
    <source>
        <strain evidence="2 3">BH-SD19</strain>
    </source>
</reference>
<sequence>MNEALVLLPDVMCDARLYGPQLAAFSKTHAVTVAPVTGGDRVEEVASNLLDVLPRKFALAGLGLGATVAMELLRRAPDRVARIALMGANVFAETPQTAADMEPIIIKGRAGNIGGVVDGLLGQSVMARGPMRGEIMALVRDMADHLGADIIIRQIRAMQRRRDYQAELRRCKVPALVLCGAHDGAAAVKRNSFLSDLIPYAQLSVIDGAGHLPSLEQPDATTDALLAWLKQPLVLR</sequence>
<comment type="caution">
    <text evidence="2">The sequence shown here is derived from an EMBL/GenBank/DDBJ whole genome shotgun (WGS) entry which is preliminary data.</text>
</comment>
<gene>
    <name evidence="2" type="ORF">DC366_05970</name>
</gene>
<dbReference type="SUPFAM" id="SSF53474">
    <property type="entry name" value="alpha/beta-Hydrolases"/>
    <property type="match status" value="1"/>
</dbReference>
<keyword evidence="3" id="KW-1185">Reference proteome</keyword>